<accession>X1HCE1</accession>
<name>X1HCE1_9ZZZZ</name>
<sequence>MKSEITQLQAALSTYRSKHQSSMSDPSIANTALSIATQGLEQLNKDNGKLSRKSAAEDQSDSNSTYPFFDSTYQYFAKVCWVLQVKSTYGREIYAEYIDKELNAVTEFLKYHLQFTQHIFVNPLQRSPAHAGSDTAPITSSKLTAITSSEQLEMLFNSPYLKANTDYKRFLESERKLYEKPSLPTDGKIYEFAGSQADAMENIEGWTEMKVIKVNGEYANFR</sequence>
<dbReference type="EMBL" id="BARU01032160">
    <property type="protein sequence ID" value="GAH67871.1"/>
    <property type="molecule type" value="Genomic_DNA"/>
</dbReference>
<organism evidence="1">
    <name type="scientific">marine sediment metagenome</name>
    <dbReference type="NCBI Taxonomy" id="412755"/>
    <lineage>
        <taxon>unclassified sequences</taxon>
        <taxon>metagenomes</taxon>
        <taxon>ecological metagenomes</taxon>
    </lineage>
</organism>
<reference evidence="1" key="1">
    <citation type="journal article" date="2014" name="Front. Microbiol.">
        <title>High frequency of phylogenetically diverse reductive dehalogenase-homologous genes in deep subseafloor sedimentary metagenomes.</title>
        <authorList>
            <person name="Kawai M."/>
            <person name="Futagami T."/>
            <person name="Toyoda A."/>
            <person name="Takaki Y."/>
            <person name="Nishi S."/>
            <person name="Hori S."/>
            <person name="Arai W."/>
            <person name="Tsubouchi T."/>
            <person name="Morono Y."/>
            <person name="Uchiyama I."/>
            <person name="Ito T."/>
            <person name="Fujiyama A."/>
            <person name="Inagaki F."/>
            <person name="Takami H."/>
        </authorList>
    </citation>
    <scope>NUCLEOTIDE SEQUENCE</scope>
    <source>
        <strain evidence="1">Expedition CK06-06</strain>
    </source>
</reference>
<protein>
    <submittedName>
        <fullName evidence="1">Uncharacterized protein</fullName>
    </submittedName>
</protein>
<proteinExistence type="predicted"/>
<dbReference type="AlphaFoldDB" id="X1HCE1"/>
<evidence type="ECO:0000313" key="1">
    <source>
        <dbReference type="EMBL" id="GAH67871.1"/>
    </source>
</evidence>
<feature type="non-terminal residue" evidence="1">
    <location>
        <position position="222"/>
    </location>
</feature>
<gene>
    <name evidence="1" type="ORF">S03H2_50751</name>
</gene>
<comment type="caution">
    <text evidence="1">The sequence shown here is derived from an EMBL/GenBank/DDBJ whole genome shotgun (WGS) entry which is preliminary data.</text>
</comment>